<evidence type="ECO:0000256" key="6">
    <source>
        <dbReference type="ARBA" id="ARBA00023128"/>
    </source>
</evidence>
<evidence type="ECO:0000256" key="2">
    <source>
        <dbReference type="ARBA" id="ARBA00009782"/>
    </source>
</evidence>
<keyword evidence="5" id="KW-1133">Transmembrane helix</keyword>
<dbReference type="Pfam" id="PF08602">
    <property type="entry name" value="Mgr1"/>
    <property type="match status" value="1"/>
</dbReference>
<keyword evidence="3" id="KW-0812">Transmembrane</keyword>
<dbReference type="EMBL" id="PUHR01000071">
    <property type="protein sequence ID" value="KAG0668309.1"/>
    <property type="molecule type" value="Genomic_DNA"/>
</dbReference>
<accession>A0A9P6W9S5</accession>
<keyword evidence="9" id="KW-0645">Protease</keyword>
<dbReference type="Proteomes" id="UP000750334">
    <property type="component" value="Unassembled WGS sequence"/>
</dbReference>
<dbReference type="AlphaFoldDB" id="A0A9P6W9S5"/>
<comment type="subcellular location">
    <subcellularLocation>
        <location evidence="1">Mitochondrion inner membrane</location>
        <topology evidence="1">Multi-pass membrane protein</topology>
    </subcellularLocation>
</comment>
<sequence>MAVYSPSNNDNDKGQPKEETDPLKQTERFYIRPSLGLKLWGPLVPASDNRTGLWTLVGIQTAFGLFCLHRFRKLVNHSLITAANKAKQQSFNTVKNIADIPTLNRFSTTHKVLVINNPQVTTTPLQTPQPVMGNNNNSNQGNSKGNSSSSQSTRFAMLKKILYLISGTALLSQSMLEFCRLKILKYDPWYEEARTARDKKFFNDIVQFYHEGIDPNEVKVTDVVNGNIMSTNMPEVRQSVALVRAQAESQNPIIKWYGPIEFQPMSFSEYLDQIEYYLEMSDLLIKKKKYKKLNKNSDNPLENGKGPVSLLSLISHTNEEFKQIQSKNKQIRDDILNNSTVNIEAAGTNDGHVNANPAGAPPVPEYQKSAPSNTNSILPMRGILLDAKLQEPQQIDLKEIWSLYDPWMNLGLETSLSIKFIPTVLQTNQNGESVSQTESEDNLDQPSGGSSEDK</sequence>
<evidence type="ECO:0000256" key="1">
    <source>
        <dbReference type="ARBA" id="ARBA00004448"/>
    </source>
</evidence>
<proteinExistence type="inferred from homology"/>
<keyword evidence="4" id="KW-0999">Mitochondrion inner membrane</keyword>
<keyword evidence="6" id="KW-0496">Mitochondrion</keyword>
<evidence type="ECO:0000256" key="8">
    <source>
        <dbReference type="SAM" id="MobiDB-lite"/>
    </source>
</evidence>
<feature type="compositionally biased region" description="Basic and acidic residues" evidence="8">
    <location>
        <begin position="10"/>
        <end position="25"/>
    </location>
</feature>
<dbReference type="GO" id="GO:0006508">
    <property type="term" value="P:proteolysis"/>
    <property type="evidence" value="ECO:0007669"/>
    <property type="project" value="UniProtKB-KW"/>
</dbReference>
<feature type="region of interest" description="Disordered" evidence="8">
    <location>
        <begin position="1"/>
        <end position="25"/>
    </location>
</feature>
<dbReference type="GO" id="GO:0008233">
    <property type="term" value="F:peptidase activity"/>
    <property type="evidence" value="ECO:0007669"/>
    <property type="project" value="UniProtKB-KW"/>
</dbReference>
<keyword evidence="9" id="KW-0378">Hydrolase</keyword>
<dbReference type="OrthoDB" id="4087899at2759"/>
<dbReference type="GO" id="GO:0005743">
    <property type="term" value="C:mitochondrial inner membrane"/>
    <property type="evidence" value="ECO:0007669"/>
    <property type="project" value="UniProtKB-SubCell"/>
</dbReference>
<dbReference type="InterPro" id="IPR013911">
    <property type="entry name" value="i-AAA_Mgr1"/>
</dbReference>
<name>A0A9P6W9S5_MAUEX</name>
<reference evidence="9 10" key="1">
    <citation type="submission" date="2020-11" db="EMBL/GenBank/DDBJ databases">
        <title>Kefir isolates.</title>
        <authorList>
            <person name="Marcisauskas S."/>
            <person name="Kim Y."/>
            <person name="Blasche S."/>
        </authorList>
    </citation>
    <scope>NUCLEOTIDE SEQUENCE [LARGE SCALE GENOMIC DNA]</scope>
    <source>
        <strain evidence="9 10">OG2</strain>
    </source>
</reference>
<evidence type="ECO:0000256" key="5">
    <source>
        <dbReference type="ARBA" id="ARBA00022989"/>
    </source>
</evidence>
<keyword evidence="7" id="KW-0472">Membrane</keyword>
<feature type="region of interest" description="Disordered" evidence="8">
    <location>
        <begin position="430"/>
        <end position="454"/>
    </location>
</feature>
<gene>
    <name evidence="9" type="primary">MGR1</name>
    <name evidence="9" type="ORF">C6P45_004817</name>
</gene>
<evidence type="ECO:0000256" key="7">
    <source>
        <dbReference type="ARBA" id="ARBA00023136"/>
    </source>
</evidence>
<comment type="similarity">
    <text evidence="2">Belongs to the MGR1 family.</text>
</comment>
<feature type="compositionally biased region" description="Polar residues" evidence="8">
    <location>
        <begin position="444"/>
        <end position="454"/>
    </location>
</feature>
<evidence type="ECO:0000313" key="9">
    <source>
        <dbReference type="EMBL" id="KAG0668309.1"/>
    </source>
</evidence>
<evidence type="ECO:0000313" key="10">
    <source>
        <dbReference type="Proteomes" id="UP000750334"/>
    </source>
</evidence>
<organism evidence="9 10">
    <name type="scientific">Maudiozyma exigua</name>
    <name type="common">Yeast</name>
    <name type="synonym">Kazachstania exigua</name>
    <dbReference type="NCBI Taxonomy" id="34358"/>
    <lineage>
        <taxon>Eukaryota</taxon>
        <taxon>Fungi</taxon>
        <taxon>Dikarya</taxon>
        <taxon>Ascomycota</taxon>
        <taxon>Saccharomycotina</taxon>
        <taxon>Saccharomycetes</taxon>
        <taxon>Saccharomycetales</taxon>
        <taxon>Saccharomycetaceae</taxon>
        <taxon>Maudiozyma</taxon>
    </lineage>
</organism>
<evidence type="ECO:0000256" key="3">
    <source>
        <dbReference type="ARBA" id="ARBA00022692"/>
    </source>
</evidence>
<comment type="caution">
    <text evidence="9">The sequence shown here is derived from an EMBL/GenBank/DDBJ whole genome shotgun (WGS) entry which is preliminary data.</text>
</comment>
<feature type="region of interest" description="Disordered" evidence="8">
    <location>
        <begin position="122"/>
        <end position="150"/>
    </location>
</feature>
<evidence type="ECO:0000256" key="4">
    <source>
        <dbReference type="ARBA" id="ARBA00022792"/>
    </source>
</evidence>
<keyword evidence="10" id="KW-1185">Reference proteome</keyword>
<protein>
    <submittedName>
        <fullName evidence="9">Mitochondrial inner membrane i-AAA protease complex subunit</fullName>
    </submittedName>
</protein>